<reference evidence="2" key="1">
    <citation type="submission" date="2011-02" db="EMBL/GenBank/DDBJ databases">
        <title>The genome of the leaf-cutting ant Acromyrmex echinatior suggests key adaptations to social evolution and fungus farming.</title>
        <authorList>
            <person name="Nygaard S."/>
            <person name="Zhang G."/>
        </authorList>
    </citation>
    <scope>NUCLEOTIDE SEQUENCE</scope>
</reference>
<name>F4WI25_ACREC</name>
<evidence type="ECO:0000256" key="1">
    <source>
        <dbReference type="SAM" id="MobiDB-lite"/>
    </source>
</evidence>
<feature type="region of interest" description="Disordered" evidence="1">
    <location>
        <begin position="1"/>
        <end position="23"/>
    </location>
</feature>
<accession>F4WI25</accession>
<dbReference type="InParanoid" id="F4WI25"/>
<keyword evidence="3" id="KW-1185">Reference proteome</keyword>
<organism evidence="3">
    <name type="scientific">Acromyrmex echinatior</name>
    <name type="common">Panamanian leafcutter ant</name>
    <name type="synonym">Acromyrmex octospinosus echinatior</name>
    <dbReference type="NCBI Taxonomy" id="103372"/>
    <lineage>
        <taxon>Eukaryota</taxon>
        <taxon>Metazoa</taxon>
        <taxon>Ecdysozoa</taxon>
        <taxon>Arthropoda</taxon>
        <taxon>Hexapoda</taxon>
        <taxon>Insecta</taxon>
        <taxon>Pterygota</taxon>
        <taxon>Neoptera</taxon>
        <taxon>Endopterygota</taxon>
        <taxon>Hymenoptera</taxon>
        <taxon>Apocrita</taxon>
        <taxon>Aculeata</taxon>
        <taxon>Formicoidea</taxon>
        <taxon>Formicidae</taxon>
        <taxon>Myrmicinae</taxon>
        <taxon>Acromyrmex</taxon>
    </lineage>
</organism>
<dbReference type="Proteomes" id="UP000007755">
    <property type="component" value="Unassembled WGS sequence"/>
</dbReference>
<gene>
    <name evidence="2" type="ORF">G5I_05347</name>
</gene>
<feature type="compositionally biased region" description="Basic and acidic residues" evidence="1">
    <location>
        <begin position="1"/>
        <end position="21"/>
    </location>
</feature>
<evidence type="ECO:0000313" key="2">
    <source>
        <dbReference type="EMBL" id="EGI66118.1"/>
    </source>
</evidence>
<dbReference type="AlphaFoldDB" id="F4WI25"/>
<sequence>MKREDRCERKGEQPRQPETSHRSVCGRSRLKILHTLLQSLIGYEIEVDYTPSRVSYAYLFLFKTMEGKLIMSIKSVLAGVLELHAAQLT</sequence>
<dbReference type="EMBL" id="GL888172">
    <property type="protein sequence ID" value="EGI66118.1"/>
    <property type="molecule type" value="Genomic_DNA"/>
</dbReference>
<evidence type="ECO:0000313" key="3">
    <source>
        <dbReference type="Proteomes" id="UP000007755"/>
    </source>
</evidence>
<protein>
    <submittedName>
        <fullName evidence="2">Uncharacterized protein</fullName>
    </submittedName>
</protein>
<proteinExistence type="predicted"/>